<feature type="region of interest" description="Disordered" evidence="1">
    <location>
        <begin position="1"/>
        <end position="26"/>
    </location>
</feature>
<protein>
    <recommendedName>
        <fullName evidence="5">Transmembrane protein</fullName>
    </recommendedName>
</protein>
<feature type="transmembrane region" description="Helical" evidence="2">
    <location>
        <begin position="31"/>
        <end position="51"/>
    </location>
</feature>
<dbReference type="EMBL" id="JBJXBP010000008">
    <property type="protein sequence ID" value="KAL3814196.1"/>
    <property type="molecule type" value="Genomic_DNA"/>
</dbReference>
<reference evidence="3 4" key="1">
    <citation type="submission" date="2024-12" db="EMBL/GenBank/DDBJ databases">
        <title>The unique morphological basis and parallel evolutionary history of personate flowers in Penstemon.</title>
        <authorList>
            <person name="Depatie T.H."/>
            <person name="Wessinger C.A."/>
        </authorList>
    </citation>
    <scope>NUCLEOTIDE SEQUENCE [LARGE SCALE GENOMIC DNA]</scope>
    <source>
        <strain evidence="3">WTNN_2</strain>
        <tissue evidence="3">Leaf</tissue>
    </source>
</reference>
<dbReference type="AlphaFoldDB" id="A0ABD3RTF3"/>
<feature type="region of interest" description="Disordered" evidence="1">
    <location>
        <begin position="96"/>
        <end position="119"/>
    </location>
</feature>
<keyword evidence="2" id="KW-1133">Transmembrane helix</keyword>
<keyword evidence="2" id="KW-0472">Membrane</keyword>
<dbReference type="Proteomes" id="UP001634393">
    <property type="component" value="Unassembled WGS sequence"/>
</dbReference>
<comment type="caution">
    <text evidence="3">The sequence shown here is derived from an EMBL/GenBank/DDBJ whole genome shotgun (WGS) entry which is preliminary data.</text>
</comment>
<dbReference type="PANTHER" id="PTHR33429:SF2">
    <property type="entry name" value="OS01G0888850 PROTEIN"/>
    <property type="match status" value="1"/>
</dbReference>
<name>A0ABD3RTF3_9LAMI</name>
<accession>A0ABD3RTF3</accession>
<organism evidence="3 4">
    <name type="scientific">Penstemon smallii</name>
    <dbReference type="NCBI Taxonomy" id="265156"/>
    <lineage>
        <taxon>Eukaryota</taxon>
        <taxon>Viridiplantae</taxon>
        <taxon>Streptophyta</taxon>
        <taxon>Embryophyta</taxon>
        <taxon>Tracheophyta</taxon>
        <taxon>Spermatophyta</taxon>
        <taxon>Magnoliopsida</taxon>
        <taxon>eudicotyledons</taxon>
        <taxon>Gunneridae</taxon>
        <taxon>Pentapetalae</taxon>
        <taxon>asterids</taxon>
        <taxon>lamiids</taxon>
        <taxon>Lamiales</taxon>
        <taxon>Plantaginaceae</taxon>
        <taxon>Cheloneae</taxon>
        <taxon>Penstemon</taxon>
    </lineage>
</organism>
<keyword evidence="2" id="KW-0812">Transmembrane</keyword>
<sequence>MSTLDPSQQPPPPPMEISQQANTGYSGNGSVGPVIGVLAMITILGAIAVMIGRLCSGRKIMGHGQYDIESWVEIKCGSCIDGRVDPHPTRVVVEHRVSSSVEAPGTMPPPPPLEERAQS</sequence>
<evidence type="ECO:0000313" key="3">
    <source>
        <dbReference type="EMBL" id="KAL3814196.1"/>
    </source>
</evidence>
<evidence type="ECO:0000313" key="4">
    <source>
        <dbReference type="Proteomes" id="UP001634393"/>
    </source>
</evidence>
<gene>
    <name evidence="3" type="ORF">ACJIZ3_015464</name>
</gene>
<keyword evidence="4" id="KW-1185">Reference proteome</keyword>
<evidence type="ECO:0000256" key="1">
    <source>
        <dbReference type="SAM" id="MobiDB-lite"/>
    </source>
</evidence>
<evidence type="ECO:0008006" key="5">
    <source>
        <dbReference type="Google" id="ProtNLM"/>
    </source>
</evidence>
<proteinExistence type="predicted"/>
<dbReference type="PANTHER" id="PTHR33429">
    <property type="entry name" value="OS02G0708000 PROTEIN-RELATED"/>
    <property type="match status" value="1"/>
</dbReference>
<evidence type="ECO:0000256" key="2">
    <source>
        <dbReference type="SAM" id="Phobius"/>
    </source>
</evidence>